<evidence type="ECO:0000256" key="3">
    <source>
        <dbReference type="ARBA" id="ARBA00022842"/>
    </source>
</evidence>
<keyword evidence="5" id="KW-1185">Reference proteome</keyword>
<keyword evidence="2 4" id="KW-0378">Hydrolase</keyword>
<dbReference type="AlphaFoldDB" id="A0A7W9KTB5"/>
<comment type="caution">
    <text evidence="4">The sequence shown here is derived from an EMBL/GenBank/DDBJ whole genome shotgun (WGS) entry which is preliminary data.</text>
</comment>
<evidence type="ECO:0000256" key="1">
    <source>
        <dbReference type="ARBA" id="ARBA00001946"/>
    </source>
</evidence>
<dbReference type="SFLD" id="SFLDG01129">
    <property type="entry name" value="C1.5:_HAD__Beta-PGM__Phosphata"/>
    <property type="match status" value="1"/>
</dbReference>
<keyword evidence="3" id="KW-0460">Magnesium</keyword>
<dbReference type="RefSeq" id="WP_184870036.1">
    <property type="nucleotide sequence ID" value="NZ_BAAAWY010000063.1"/>
</dbReference>
<dbReference type="SUPFAM" id="SSF56784">
    <property type="entry name" value="HAD-like"/>
    <property type="match status" value="1"/>
</dbReference>
<protein>
    <submittedName>
        <fullName evidence="4">HAD superfamily hydrolase (TIGR01549 family)</fullName>
    </submittedName>
</protein>
<dbReference type="SFLD" id="SFLDS00003">
    <property type="entry name" value="Haloacid_Dehalogenase"/>
    <property type="match status" value="1"/>
</dbReference>
<dbReference type="EMBL" id="JACHIR010000003">
    <property type="protein sequence ID" value="MBB5897574.1"/>
    <property type="molecule type" value="Genomic_DNA"/>
</dbReference>
<evidence type="ECO:0000313" key="4">
    <source>
        <dbReference type="EMBL" id="MBB5897574.1"/>
    </source>
</evidence>
<dbReference type="Gene3D" id="3.40.50.1000">
    <property type="entry name" value="HAD superfamily/HAD-like"/>
    <property type="match status" value="1"/>
</dbReference>
<dbReference type="InterPro" id="IPR006439">
    <property type="entry name" value="HAD-SF_hydro_IA"/>
</dbReference>
<dbReference type="InterPro" id="IPR041492">
    <property type="entry name" value="HAD_2"/>
</dbReference>
<reference evidence="4 5" key="1">
    <citation type="submission" date="2020-08" db="EMBL/GenBank/DDBJ databases">
        <title>Sequencing the genomes of 1000 actinobacteria strains.</title>
        <authorList>
            <person name="Klenk H.-P."/>
        </authorList>
    </citation>
    <scope>NUCLEOTIDE SEQUENCE [LARGE SCALE GENOMIC DNA]</scope>
    <source>
        <strain evidence="4 5">DSM 43851</strain>
    </source>
</reference>
<dbReference type="PANTHER" id="PTHR46470">
    <property type="entry name" value="N-ACYLNEURAMINATE-9-PHOSPHATASE"/>
    <property type="match status" value="1"/>
</dbReference>
<dbReference type="InterPro" id="IPR023214">
    <property type="entry name" value="HAD_sf"/>
</dbReference>
<dbReference type="InterPro" id="IPR051400">
    <property type="entry name" value="HAD-like_hydrolase"/>
</dbReference>
<dbReference type="Pfam" id="PF13419">
    <property type="entry name" value="HAD_2"/>
    <property type="match status" value="1"/>
</dbReference>
<sequence>MLALFDLDGTLADRRAGQHAWSVEFCADHGFDPAEVDWLMAADGNGMVTKEEYFGRVRERYGLARSVDDLWRQYRDRQPTLVPAYEGMLDGLERLRAAGWRIGVVTNGYEDVQTLTLTSSGIAEHVDGWAISAAENVRKPDVRLFEIAAARAGAPLGDGWMVGDNAGADIGGGRAAGLRTAWVHHDRSWPAELDVPDHIVAGAVEVVPLILR</sequence>
<dbReference type="InterPro" id="IPR036412">
    <property type="entry name" value="HAD-like_sf"/>
</dbReference>
<gene>
    <name evidence="4" type="ORF">BJ998_008833</name>
</gene>
<evidence type="ECO:0000256" key="2">
    <source>
        <dbReference type="ARBA" id="ARBA00022801"/>
    </source>
</evidence>
<dbReference type="PANTHER" id="PTHR46470:SF3">
    <property type="entry name" value="N-ACYLNEURAMINATE-9-PHOSPHATASE"/>
    <property type="match status" value="1"/>
</dbReference>
<evidence type="ECO:0000313" key="5">
    <source>
        <dbReference type="Proteomes" id="UP000585638"/>
    </source>
</evidence>
<proteinExistence type="predicted"/>
<dbReference type="GO" id="GO:0050124">
    <property type="term" value="F:N-acylneuraminate-9-phosphatase activity"/>
    <property type="evidence" value="ECO:0007669"/>
    <property type="project" value="TreeGrafter"/>
</dbReference>
<dbReference type="NCBIfam" id="TIGR01549">
    <property type="entry name" value="HAD-SF-IA-v1"/>
    <property type="match status" value="1"/>
</dbReference>
<name>A0A7W9KTB5_9PSEU</name>
<dbReference type="Proteomes" id="UP000585638">
    <property type="component" value="Unassembled WGS sequence"/>
</dbReference>
<accession>A0A7W9KTB5</accession>
<comment type="cofactor">
    <cofactor evidence="1">
        <name>Mg(2+)</name>
        <dbReference type="ChEBI" id="CHEBI:18420"/>
    </cofactor>
</comment>
<organism evidence="4 5">
    <name type="scientific">Kutzneria kofuensis</name>
    <dbReference type="NCBI Taxonomy" id="103725"/>
    <lineage>
        <taxon>Bacteria</taxon>
        <taxon>Bacillati</taxon>
        <taxon>Actinomycetota</taxon>
        <taxon>Actinomycetes</taxon>
        <taxon>Pseudonocardiales</taxon>
        <taxon>Pseudonocardiaceae</taxon>
        <taxon>Kutzneria</taxon>
    </lineage>
</organism>
<dbReference type="GO" id="GO:0046380">
    <property type="term" value="P:N-acetylneuraminate biosynthetic process"/>
    <property type="evidence" value="ECO:0007669"/>
    <property type="project" value="TreeGrafter"/>
</dbReference>